<dbReference type="PANTHER" id="PTHR13032:SF6">
    <property type="entry name" value="MITOCHONDRIAL IMPORT INNER MEMBRANE TRANSLOCASE SUBUNIT TIM21"/>
    <property type="match status" value="1"/>
</dbReference>
<dbReference type="InterPro" id="IPR013261">
    <property type="entry name" value="Tim21"/>
</dbReference>
<reference evidence="9" key="1">
    <citation type="submission" date="2023-07" db="EMBL/GenBank/DDBJ databases">
        <authorList>
            <person name="Stuckert A."/>
        </authorList>
    </citation>
    <scope>NUCLEOTIDE SEQUENCE</scope>
</reference>
<dbReference type="Pfam" id="PF08294">
    <property type="entry name" value="TIM21"/>
    <property type="match status" value="1"/>
</dbReference>
<proteinExistence type="inferred from homology"/>
<evidence type="ECO:0000256" key="3">
    <source>
        <dbReference type="ARBA" id="ARBA00022692"/>
    </source>
</evidence>
<evidence type="ECO:0000313" key="10">
    <source>
        <dbReference type="Proteomes" id="UP001176940"/>
    </source>
</evidence>
<evidence type="ECO:0000256" key="7">
    <source>
        <dbReference type="ARBA" id="ARBA00023136"/>
    </source>
</evidence>
<keyword evidence="3 8" id="KW-0812">Transmembrane</keyword>
<comment type="similarity">
    <text evidence="2 8">Belongs to the TIM21 family.</text>
</comment>
<evidence type="ECO:0000256" key="6">
    <source>
        <dbReference type="ARBA" id="ARBA00023128"/>
    </source>
</evidence>
<comment type="subcellular location">
    <subcellularLocation>
        <location evidence="8">Mitochondrion inner membrane</location>
        <topology evidence="8">Single-pass membrane protein</topology>
    </subcellularLocation>
    <subcellularLocation>
        <location evidence="1">Mitochondrion membrane</location>
        <topology evidence="1">Single-pass membrane protein</topology>
    </subcellularLocation>
</comment>
<dbReference type="Proteomes" id="UP001176940">
    <property type="component" value="Unassembled WGS sequence"/>
</dbReference>
<gene>
    <name evidence="9" type="ORF">RIMI_LOCUS7000480</name>
</gene>
<dbReference type="EMBL" id="CAUEEQ010012989">
    <property type="protein sequence ID" value="CAJ0936827.1"/>
    <property type="molecule type" value="Genomic_DNA"/>
</dbReference>
<keyword evidence="10" id="KW-1185">Reference proteome</keyword>
<keyword evidence="8" id="KW-0999">Mitochondrion inner membrane</keyword>
<evidence type="ECO:0000256" key="2">
    <source>
        <dbReference type="ARBA" id="ARBA00010867"/>
    </source>
</evidence>
<dbReference type="Gene3D" id="3.10.450.320">
    <property type="entry name" value="Mitochondrial import inner membrane translocase subunit Tim21"/>
    <property type="match status" value="1"/>
</dbReference>
<evidence type="ECO:0000256" key="1">
    <source>
        <dbReference type="ARBA" id="ARBA00004304"/>
    </source>
</evidence>
<name>A0ABN9LD30_9NEOB</name>
<evidence type="ECO:0000256" key="4">
    <source>
        <dbReference type="ARBA" id="ARBA00022946"/>
    </source>
</evidence>
<evidence type="ECO:0000313" key="9">
    <source>
        <dbReference type="EMBL" id="CAJ0936827.1"/>
    </source>
</evidence>
<evidence type="ECO:0000256" key="5">
    <source>
        <dbReference type="ARBA" id="ARBA00022989"/>
    </source>
</evidence>
<keyword evidence="7 8" id="KW-0472">Membrane</keyword>
<keyword evidence="5 8" id="KW-1133">Transmembrane helix</keyword>
<comment type="function">
    <text evidence="8">Essential component of the TIM23 complex, a complex that mediates the translocation of transit peptide-containing proteins across the mitochondrial inner membrane.</text>
</comment>
<dbReference type="PANTHER" id="PTHR13032">
    <property type="entry name" value="MITOCHONDRIAL IMPORT INNER MEMBRANE TRANSLOCASE SUBUNIT TIM21"/>
    <property type="match status" value="1"/>
</dbReference>
<keyword evidence="8" id="KW-0811">Translocation</keyword>
<comment type="caution">
    <text evidence="9">The sequence shown here is derived from an EMBL/GenBank/DDBJ whole genome shotgun (WGS) entry which is preliminary data.</text>
</comment>
<feature type="transmembrane region" description="Helical" evidence="8">
    <location>
        <begin position="63"/>
        <end position="83"/>
    </location>
</feature>
<keyword evidence="6 8" id="KW-0496">Mitochondrion</keyword>
<comment type="subunit">
    <text evidence="8">Component of the TIM23 complex.</text>
</comment>
<keyword evidence="4" id="KW-0809">Transit peptide</keyword>
<sequence length="201" mass="22184">MVTEAPFPAGLNCYDIPASTKVEGFGGIRQGFKAGAADEYSHPLLLLSLLLVAAMTRAGADFTYLIVALIGAGVTGGLLYVVLTELFSSSSPSKIYGNAFEKCRIHPEVIGAFGEPIKAFGETTRRGRRQHVASTEYFKDGIKCLRLKFYISGSEPRLQGVVHVDLKENPESKKYEFQYIIVEVDTIPRRSIIVEDNRHMH</sequence>
<accession>A0ABN9LD30</accession>
<dbReference type="InterPro" id="IPR038552">
    <property type="entry name" value="Tim21_IMS_sf"/>
</dbReference>
<keyword evidence="8" id="KW-0813">Transport</keyword>
<protein>
    <recommendedName>
        <fullName evidence="8">Mitochondrial import inner membrane translocase subunit Tim21</fullName>
    </recommendedName>
</protein>
<keyword evidence="8" id="KW-0653">Protein transport</keyword>
<evidence type="ECO:0000256" key="8">
    <source>
        <dbReference type="RuleBase" id="RU367142"/>
    </source>
</evidence>
<organism evidence="9 10">
    <name type="scientific">Ranitomeya imitator</name>
    <name type="common">mimic poison frog</name>
    <dbReference type="NCBI Taxonomy" id="111125"/>
    <lineage>
        <taxon>Eukaryota</taxon>
        <taxon>Metazoa</taxon>
        <taxon>Chordata</taxon>
        <taxon>Craniata</taxon>
        <taxon>Vertebrata</taxon>
        <taxon>Euteleostomi</taxon>
        <taxon>Amphibia</taxon>
        <taxon>Batrachia</taxon>
        <taxon>Anura</taxon>
        <taxon>Neobatrachia</taxon>
        <taxon>Hyloidea</taxon>
        <taxon>Dendrobatidae</taxon>
        <taxon>Dendrobatinae</taxon>
        <taxon>Ranitomeya</taxon>
    </lineage>
</organism>